<dbReference type="GO" id="GO:0003677">
    <property type="term" value="F:DNA binding"/>
    <property type="evidence" value="ECO:0007669"/>
    <property type="project" value="UniProtKB-KW"/>
</dbReference>
<dbReference type="Gene3D" id="1.10.10.10">
    <property type="entry name" value="Winged helix-like DNA-binding domain superfamily/Winged helix DNA-binding domain"/>
    <property type="match status" value="1"/>
</dbReference>
<dbReference type="Proteomes" id="UP000295258">
    <property type="component" value="Unassembled WGS sequence"/>
</dbReference>
<evidence type="ECO:0000256" key="3">
    <source>
        <dbReference type="ARBA" id="ARBA00023163"/>
    </source>
</evidence>
<dbReference type="SUPFAM" id="SSF46894">
    <property type="entry name" value="C-terminal effector domain of the bipartite response regulators"/>
    <property type="match status" value="1"/>
</dbReference>
<dbReference type="InterPro" id="IPR000792">
    <property type="entry name" value="Tscrpt_reg_LuxR_C"/>
</dbReference>
<dbReference type="AlphaFoldDB" id="A0A4R4TU88"/>
<evidence type="ECO:0000313" key="5">
    <source>
        <dbReference type="EMBL" id="TDC81941.1"/>
    </source>
</evidence>
<dbReference type="GO" id="GO:0006355">
    <property type="term" value="P:regulation of DNA-templated transcription"/>
    <property type="evidence" value="ECO:0007669"/>
    <property type="project" value="InterPro"/>
</dbReference>
<dbReference type="InterPro" id="IPR016032">
    <property type="entry name" value="Sig_transdc_resp-reg_C-effctor"/>
</dbReference>
<gene>
    <name evidence="5" type="ORF">E1292_50420</name>
</gene>
<comment type="caution">
    <text evidence="5">The sequence shown here is derived from an EMBL/GenBank/DDBJ whole genome shotgun (WGS) entry which is preliminary data.</text>
</comment>
<dbReference type="PROSITE" id="PS50043">
    <property type="entry name" value="HTH_LUXR_2"/>
    <property type="match status" value="1"/>
</dbReference>
<keyword evidence="6" id="KW-1185">Reference proteome</keyword>
<evidence type="ECO:0000256" key="2">
    <source>
        <dbReference type="ARBA" id="ARBA00023125"/>
    </source>
</evidence>
<proteinExistence type="predicted"/>
<dbReference type="PRINTS" id="PR00038">
    <property type="entry name" value="HTHLUXR"/>
</dbReference>
<dbReference type="PANTHER" id="PTHR44688">
    <property type="entry name" value="DNA-BINDING TRANSCRIPTIONAL ACTIVATOR DEVR_DOSR"/>
    <property type="match status" value="1"/>
</dbReference>
<dbReference type="PANTHER" id="PTHR44688:SF16">
    <property type="entry name" value="DNA-BINDING TRANSCRIPTIONAL ACTIVATOR DEVR_DOSR"/>
    <property type="match status" value="1"/>
</dbReference>
<name>A0A4R4TU88_9ACTN</name>
<organism evidence="5 6">
    <name type="scientific">Nonomuraea deserti</name>
    <dbReference type="NCBI Taxonomy" id="1848322"/>
    <lineage>
        <taxon>Bacteria</taxon>
        <taxon>Bacillati</taxon>
        <taxon>Actinomycetota</taxon>
        <taxon>Actinomycetes</taxon>
        <taxon>Streptosporangiales</taxon>
        <taxon>Streptosporangiaceae</taxon>
        <taxon>Nonomuraea</taxon>
    </lineage>
</organism>
<dbReference type="CDD" id="cd06170">
    <property type="entry name" value="LuxR_C_like"/>
    <property type="match status" value="1"/>
</dbReference>
<evidence type="ECO:0000259" key="4">
    <source>
        <dbReference type="PROSITE" id="PS50043"/>
    </source>
</evidence>
<accession>A0A4R4TU88</accession>
<sequence length="212" mass="23419">DRWVRAYGKTVLGVALWLQGDAQRAAALERESLRFQHSIDDLLGSRINVEVLAWIAAGQGQNRRAATLLGFLRRYEQGVHMVPFRYQLVLRHHGECESRAREALGKPAFEAAFSRGAGLSYDEGIALALGAGDLADEPPGEKISWSPLTRREIEIARLVAQGMSNKEIAAALVIAQRTAEGHVEHILNKLGFNSRTQIAVWAKERDTPTQGE</sequence>
<keyword evidence="1" id="KW-0805">Transcription regulation</keyword>
<dbReference type="Pfam" id="PF00196">
    <property type="entry name" value="GerE"/>
    <property type="match status" value="1"/>
</dbReference>
<protein>
    <submittedName>
        <fullName evidence="5">LuxR family transcriptional regulator</fullName>
    </submittedName>
</protein>
<reference evidence="5 6" key="1">
    <citation type="submission" date="2019-03" db="EMBL/GenBank/DDBJ databases">
        <title>Draft genome sequences of novel Actinobacteria.</title>
        <authorList>
            <person name="Sahin N."/>
            <person name="Ay H."/>
            <person name="Saygin H."/>
        </authorList>
    </citation>
    <scope>NUCLEOTIDE SEQUENCE [LARGE SCALE GENOMIC DNA]</scope>
    <source>
        <strain evidence="5 6">KC310</strain>
    </source>
</reference>
<keyword evidence="2" id="KW-0238">DNA-binding</keyword>
<evidence type="ECO:0000256" key="1">
    <source>
        <dbReference type="ARBA" id="ARBA00023015"/>
    </source>
</evidence>
<dbReference type="RefSeq" id="WP_132606877.1">
    <property type="nucleotide sequence ID" value="NZ_SMKO01000414.1"/>
</dbReference>
<evidence type="ECO:0000313" key="6">
    <source>
        <dbReference type="Proteomes" id="UP000295258"/>
    </source>
</evidence>
<keyword evidence="3" id="KW-0804">Transcription</keyword>
<dbReference type="SMART" id="SM00421">
    <property type="entry name" value="HTH_LUXR"/>
    <property type="match status" value="1"/>
</dbReference>
<feature type="domain" description="HTH luxR-type" evidence="4">
    <location>
        <begin position="141"/>
        <end position="206"/>
    </location>
</feature>
<dbReference type="InterPro" id="IPR036388">
    <property type="entry name" value="WH-like_DNA-bd_sf"/>
</dbReference>
<dbReference type="EMBL" id="SMKO01000414">
    <property type="protein sequence ID" value="TDC81941.1"/>
    <property type="molecule type" value="Genomic_DNA"/>
</dbReference>
<feature type="non-terminal residue" evidence="5">
    <location>
        <position position="1"/>
    </location>
</feature>